<evidence type="ECO:0000313" key="1">
    <source>
        <dbReference type="EMBL" id="VAW09886.1"/>
    </source>
</evidence>
<protein>
    <submittedName>
        <fullName evidence="1">Uncharacterized protein</fullName>
    </submittedName>
</protein>
<reference evidence="1" key="1">
    <citation type="submission" date="2018-06" db="EMBL/GenBank/DDBJ databases">
        <authorList>
            <person name="Zhirakovskaya E."/>
        </authorList>
    </citation>
    <scope>NUCLEOTIDE SEQUENCE</scope>
</reference>
<dbReference type="EMBL" id="UOEL01000004">
    <property type="protein sequence ID" value="VAW09886.1"/>
    <property type="molecule type" value="Genomic_DNA"/>
</dbReference>
<dbReference type="AlphaFoldDB" id="A0A3B0TS74"/>
<sequence length="51" mass="5550">MNAQVVAQIGYNGLMKNKTTIIPGFKNKVLAVLANMTPSRSLLVWVSAKMT</sequence>
<accession>A0A3B0TS74</accession>
<gene>
    <name evidence="1" type="ORF">MNBD_BACTEROID03-75</name>
</gene>
<organism evidence="1">
    <name type="scientific">hydrothermal vent metagenome</name>
    <dbReference type="NCBI Taxonomy" id="652676"/>
    <lineage>
        <taxon>unclassified sequences</taxon>
        <taxon>metagenomes</taxon>
        <taxon>ecological metagenomes</taxon>
    </lineage>
</organism>
<proteinExistence type="predicted"/>
<name>A0A3B0TS74_9ZZZZ</name>